<evidence type="ECO:0000313" key="3">
    <source>
        <dbReference type="Proteomes" id="UP000078543"/>
    </source>
</evidence>
<evidence type="ECO:0008006" key="4">
    <source>
        <dbReference type="Google" id="ProtNLM"/>
    </source>
</evidence>
<feature type="chain" id="PRO_5008092410" description="Outer membrane protein beta-barrel domain-containing protein" evidence="1">
    <location>
        <begin position="24"/>
        <end position="172"/>
    </location>
</feature>
<evidence type="ECO:0000256" key="1">
    <source>
        <dbReference type="SAM" id="SignalP"/>
    </source>
</evidence>
<accession>A0A178N0M2</accession>
<keyword evidence="3" id="KW-1185">Reference proteome</keyword>
<dbReference type="RefSeq" id="WP_068497267.1">
    <property type="nucleotide sequence ID" value="NZ_LWQU01000054.1"/>
</dbReference>
<dbReference type="EMBL" id="LWQU01000054">
    <property type="protein sequence ID" value="OAN60915.1"/>
    <property type="molecule type" value="Genomic_DNA"/>
</dbReference>
<dbReference type="InterPro" id="IPR011250">
    <property type="entry name" value="OMP/PagP_B-barrel"/>
</dbReference>
<keyword evidence="1" id="KW-0732">Signal</keyword>
<protein>
    <recommendedName>
        <fullName evidence="4">Outer membrane protein beta-barrel domain-containing protein</fullName>
    </recommendedName>
</protein>
<reference evidence="2 3" key="1">
    <citation type="submission" date="2016-04" db="EMBL/GenBank/DDBJ databases">
        <title>Draft genome sequence of freshwater magnetotactic bacteria Magnetospirillum marisnigri SP-1 and Magnetospirillum moscoviense BB-1.</title>
        <authorList>
            <person name="Koziaeva V."/>
            <person name="Dziuba M.V."/>
            <person name="Ivanov T.M."/>
            <person name="Kuznetsov B."/>
            <person name="Grouzdev D.S."/>
        </authorList>
    </citation>
    <scope>NUCLEOTIDE SEQUENCE [LARGE SCALE GENOMIC DNA]</scope>
    <source>
        <strain evidence="2 3">BB-1</strain>
    </source>
</reference>
<organism evidence="2 3">
    <name type="scientific">Magnetospirillum moscoviense</name>
    <dbReference type="NCBI Taxonomy" id="1437059"/>
    <lineage>
        <taxon>Bacteria</taxon>
        <taxon>Pseudomonadati</taxon>
        <taxon>Pseudomonadota</taxon>
        <taxon>Alphaproteobacteria</taxon>
        <taxon>Rhodospirillales</taxon>
        <taxon>Rhodospirillaceae</taxon>
        <taxon>Magnetospirillum</taxon>
    </lineage>
</organism>
<gene>
    <name evidence="2" type="ORF">A6A05_06815</name>
</gene>
<evidence type="ECO:0000313" key="2">
    <source>
        <dbReference type="EMBL" id="OAN60915.1"/>
    </source>
</evidence>
<comment type="caution">
    <text evidence="2">The sequence shown here is derived from an EMBL/GenBank/DDBJ whole genome shotgun (WGS) entry which is preliminary data.</text>
</comment>
<dbReference type="Proteomes" id="UP000078543">
    <property type="component" value="Unassembled WGS sequence"/>
</dbReference>
<proteinExistence type="predicted"/>
<dbReference type="SUPFAM" id="SSF56925">
    <property type="entry name" value="OMPA-like"/>
    <property type="match status" value="1"/>
</dbReference>
<feature type="signal peptide" evidence="1">
    <location>
        <begin position="1"/>
        <end position="23"/>
    </location>
</feature>
<dbReference type="AlphaFoldDB" id="A0A178N0M2"/>
<dbReference type="OrthoDB" id="7347781at2"/>
<name>A0A178N0M2_9PROT</name>
<sequence>MRRLFQALIAALIALTAAGPAIAQDDIGTNANPSVAAKGGWWEIDNSGTNGRPAFGAEFAIDNLGFAPTYGKLHHMFSWNHSDQDGLELNSAEWNVHWMVEARPNLWIGLGPGLGWVWADGKNLDDTLGLQLGGSAHSYVGNAIFGIETRYQWTEADSLDNWLTMVSVGYRF</sequence>
<dbReference type="STRING" id="1437059.A6A05_06815"/>